<keyword evidence="9" id="KW-1185">Reference proteome</keyword>
<proteinExistence type="predicted"/>
<evidence type="ECO:0000256" key="6">
    <source>
        <dbReference type="SAM" id="MobiDB-lite"/>
    </source>
</evidence>
<evidence type="ECO:0000313" key="8">
    <source>
        <dbReference type="EMBL" id="NXY90833.1"/>
    </source>
</evidence>
<feature type="compositionally biased region" description="Basic and acidic residues" evidence="6">
    <location>
        <begin position="94"/>
        <end position="123"/>
    </location>
</feature>
<dbReference type="GO" id="GO:0005634">
    <property type="term" value="C:nucleus"/>
    <property type="evidence" value="ECO:0007669"/>
    <property type="project" value="UniProtKB-SubCell"/>
</dbReference>
<dbReference type="EMBL" id="VYZU01085990">
    <property type="protein sequence ID" value="NXY90833.1"/>
    <property type="molecule type" value="Genomic_DNA"/>
</dbReference>
<feature type="region of interest" description="Disordered" evidence="6">
    <location>
        <begin position="253"/>
        <end position="289"/>
    </location>
</feature>
<feature type="region of interest" description="Disordered" evidence="6">
    <location>
        <begin position="66"/>
        <end position="123"/>
    </location>
</feature>
<dbReference type="PROSITE" id="PS51640">
    <property type="entry name" value="MRG"/>
    <property type="match status" value="1"/>
</dbReference>
<evidence type="ECO:0000256" key="1">
    <source>
        <dbReference type="ARBA" id="ARBA00004123"/>
    </source>
</evidence>
<dbReference type="InterPro" id="IPR038217">
    <property type="entry name" value="MRG_C_sf"/>
</dbReference>
<dbReference type="GO" id="GO:0006355">
    <property type="term" value="P:regulation of DNA-templated transcription"/>
    <property type="evidence" value="ECO:0007669"/>
    <property type="project" value="InterPro"/>
</dbReference>
<name>A0A7L4NL46_9AVES</name>
<dbReference type="Proteomes" id="UP000586704">
    <property type="component" value="Unassembled WGS sequence"/>
</dbReference>
<dbReference type="Pfam" id="PF05712">
    <property type="entry name" value="MRG"/>
    <property type="match status" value="1"/>
</dbReference>
<dbReference type="GO" id="GO:0072487">
    <property type="term" value="C:MSL complex"/>
    <property type="evidence" value="ECO:0007669"/>
    <property type="project" value="TreeGrafter"/>
</dbReference>
<dbReference type="InterPro" id="IPR026541">
    <property type="entry name" value="MRG_dom"/>
</dbReference>
<dbReference type="PANTHER" id="PTHR10880">
    <property type="entry name" value="MORTALITY FACTOR 4-LIKE PROTEIN"/>
    <property type="match status" value="1"/>
</dbReference>
<dbReference type="InterPro" id="IPR008676">
    <property type="entry name" value="MRG"/>
</dbReference>
<gene>
    <name evidence="8" type="primary">Msl3</name>
    <name evidence="8" type="ORF">CEYCYA_R06646</name>
</gene>
<feature type="non-terminal residue" evidence="8">
    <location>
        <position position="1"/>
    </location>
</feature>
<protein>
    <submittedName>
        <fullName evidence="8">MS3L1 protein</fullName>
    </submittedName>
</protein>
<dbReference type="Gene3D" id="1.10.274.30">
    <property type="entry name" value="MRG domain"/>
    <property type="match status" value="2"/>
</dbReference>
<evidence type="ECO:0000256" key="5">
    <source>
        <dbReference type="ARBA" id="ARBA00023242"/>
    </source>
</evidence>
<keyword evidence="4" id="KW-0804">Transcription</keyword>
<dbReference type="FunFam" id="1.10.274.30:FF:000002">
    <property type="entry name" value="male-specific lethal 3 homolog"/>
    <property type="match status" value="1"/>
</dbReference>
<dbReference type="GO" id="GO:0006325">
    <property type="term" value="P:chromatin organization"/>
    <property type="evidence" value="ECO:0007669"/>
    <property type="project" value="UniProtKB-KW"/>
</dbReference>
<dbReference type="AlphaFoldDB" id="A0A7L4NL46"/>
<dbReference type="OrthoDB" id="10044771at2759"/>
<feature type="domain" description="MRG" evidence="7">
    <location>
        <begin position="111"/>
        <end position="456"/>
    </location>
</feature>
<evidence type="ECO:0000256" key="4">
    <source>
        <dbReference type="ARBA" id="ARBA00023163"/>
    </source>
</evidence>
<dbReference type="Gene3D" id="2.30.30.140">
    <property type="match status" value="1"/>
</dbReference>
<sequence>QIVDIVVGKDEKGRKIPEYLIHFNGWNRRINSVLQISVNSFMFCRRRKGRKKRRCRLPGVDSVLKSLPAEENDESSENSISSSSSDDSDEGTDEEIKSEESDIEERTEMKEEQDTHTKRDMEERAISIEIPEVLKKKLEEDCYYINRRKRLVKLPCQTNIITILESYVKHFAINAAFSANERSRHHQMTPHANMNLHYVPPEKNVELCKEMVDGLRITFDFTLPLILLYPYEQAQFKKVTSSKFFLPIKENATNTNRAGAPRPSHPGTDPGGAGMSPEQETPQPPWAAPARLCHPHWQHVSPSVSLSLLCSNRLPLPLVLSLDGTEQSLAPFSLLKKEIQSKTPVHSGSSSPITLTPSKEGSAVFTGFEGRRNNELNEVLSWKLMPENYPPSDQPPPPSYIYGSQHLLRMFVKLPEILGKMCFPDKNLKALVKHFEMFLRFLAEYHDDFFPESAYVAACEAYYSTKNPRAIY</sequence>
<reference evidence="8 9" key="1">
    <citation type="submission" date="2020-02" db="EMBL/GenBank/DDBJ databases">
        <title>Bird 10,000 Genomes (B10K) Project - Family phase.</title>
        <authorList>
            <person name="Zhang G."/>
        </authorList>
    </citation>
    <scope>NUCLEOTIDE SEQUENCE [LARGE SCALE GENOMIC DNA]</scope>
    <source>
        <strain evidence="8">B10K-DU-013-51</strain>
        <tissue evidence="8">Mixed tissue sample</tissue>
    </source>
</reference>
<keyword evidence="5" id="KW-0539">Nucleus</keyword>
<evidence type="ECO:0000259" key="7">
    <source>
        <dbReference type="Pfam" id="PF05712"/>
    </source>
</evidence>
<organism evidence="8 9">
    <name type="scientific">Ceyx cyanopectus</name>
    <name type="common">Indigo-banded kingfisher</name>
    <dbReference type="NCBI Taxonomy" id="390723"/>
    <lineage>
        <taxon>Eukaryota</taxon>
        <taxon>Metazoa</taxon>
        <taxon>Chordata</taxon>
        <taxon>Craniata</taxon>
        <taxon>Vertebrata</taxon>
        <taxon>Euteleostomi</taxon>
        <taxon>Archelosauria</taxon>
        <taxon>Archosauria</taxon>
        <taxon>Dinosauria</taxon>
        <taxon>Saurischia</taxon>
        <taxon>Theropoda</taxon>
        <taxon>Coelurosauria</taxon>
        <taxon>Aves</taxon>
        <taxon>Neognathae</taxon>
        <taxon>Neoaves</taxon>
        <taxon>Telluraves</taxon>
        <taxon>Coraciimorphae</taxon>
        <taxon>Coraciiformes</taxon>
        <taxon>Alcedinidae</taxon>
        <taxon>Ceyx</taxon>
    </lineage>
</organism>
<evidence type="ECO:0000256" key="3">
    <source>
        <dbReference type="ARBA" id="ARBA00023015"/>
    </source>
</evidence>
<dbReference type="FunFam" id="1.10.274.30:FF:000003">
    <property type="entry name" value="Male-specific lethal 3 homolog"/>
    <property type="match status" value="1"/>
</dbReference>
<feature type="non-terminal residue" evidence="8">
    <location>
        <position position="472"/>
    </location>
</feature>
<keyword evidence="2" id="KW-0156">Chromatin regulator</keyword>
<evidence type="ECO:0000256" key="2">
    <source>
        <dbReference type="ARBA" id="ARBA00022853"/>
    </source>
</evidence>
<accession>A0A7L4NL46</accession>
<dbReference type="GO" id="GO:0035267">
    <property type="term" value="C:NuA4 histone acetyltransferase complex"/>
    <property type="evidence" value="ECO:0007669"/>
    <property type="project" value="TreeGrafter"/>
</dbReference>
<dbReference type="PANTHER" id="PTHR10880:SF15">
    <property type="entry name" value="MSL COMPLEX SUBUNIT 3"/>
    <property type="match status" value="1"/>
</dbReference>
<comment type="subcellular location">
    <subcellularLocation>
        <location evidence="1">Nucleus</location>
    </subcellularLocation>
</comment>
<evidence type="ECO:0000313" key="9">
    <source>
        <dbReference type="Proteomes" id="UP000586704"/>
    </source>
</evidence>
<keyword evidence="3" id="KW-0805">Transcription regulation</keyword>
<comment type="caution">
    <text evidence="8">The sequence shown here is derived from an EMBL/GenBank/DDBJ whole genome shotgun (WGS) entry which is preliminary data.</text>
</comment>